<dbReference type="AlphaFoldDB" id="A0A5C3EA53"/>
<accession>A0A5C3EA53</accession>
<feature type="region of interest" description="Disordered" evidence="8">
    <location>
        <begin position="130"/>
        <end position="176"/>
    </location>
</feature>
<evidence type="ECO:0000259" key="9">
    <source>
        <dbReference type="PROSITE" id="PS50879"/>
    </source>
</evidence>
<organism evidence="10 11">
    <name type="scientific">Ustilago trichophora</name>
    <dbReference type="NCBI Taxonomy" id="86804"/>
    <lineage>
        <taxon>Eukaryota</taxon>
        <taxon>Fungi</taxon>
        <taxon>Dikarya</taxon>
        <taxon>Basidiomycota</taxon>
        <taxon>Ustilaginomycotina</taxon>
        <taxon>Ustilaginomycetes</taxon>
        <taxon>Ustilaginales</taxon>
        <taxon>Ustilaginaceae</taxon>
        <taxon>Ustilago</taxon>
    </lineage>
</organism>
<feature type="domain" description="RNase H type-1" evidence="9">
    <location>
        <begin position="15"/>
        <end position="165"/>
    </location>
</feature>
<evidence type="ECO:0000313" key="10">
    <source>
        <dbReference type="EMBL" id="SPO26059.1"/>
    </source>
</evidence>
<evidence type="ECO:0000256" key="5">
    <source>
        <dbReference type="ARBA" id="ARBA00022723"/>
    </source>
</evidence>
<evidence type="ECO:0000256" key="7">
    <source>
        <dbReference type="ARBA" id="ARBA00022801"/>
    </source>
</evidence>
<dbReference type="Proteomes" id="UP000324022">
    <property type="component" value="Unassembled WGS sequence"/>
</dbReference>
<dbReference type="Pfam" id="PF00075">
    <property type="entry name" value="RNase_H"/>
    <property type="match status" value="1"/>
</dbReference>
<dbReference type="Gene3D" id="3.30.420.10">
    <property type="entry name" value="Ribonuclease H-like superfamily/Ribonuclease H"/>
    <property type="match status" value="1"/>
</dbReference>
<evidence type="ECO:0000256" key="6">
    <source>
        <dbReference type="ARBA" id="ARBA00022759"/>
    </source>
</evidence>
<dbReference type="EMBL" id="OOIN01000013">
    <property type="protein sequence ID" value="SPO26059.1"/>
    <property type="molecule type" value="Genomic_DNA"/>
</dbReference>
<dbReference type="GO" id="GO:0046872">
    <property type="term" value="F:metal ion binding"/>
    <property type="evidence" value="ECO:0007669"/>
    <property type="project" value="UniProtKB-KW"/>
</dbReference>
<keyword evidence="5" id="KW-0479">Metal-binding</keyword>
<evidence type="ECO:0000256" key="8">
    <source>
        <dbReference type="SAM" id="MobiDB-lite"/>
    </source>
</evidence>
<sequence>MSSRYDPVSGSQGQSIRETTVYCDGASSGNGKTGAAAGYGVVFQDKSLSHLNESGRLAGPAQTNNRAELQGMIRAVQQSPKDGSQLIIKSDSQYGIKAANEWLPEWKQNGWRTARGEPVKNQDLIKQLDNQLNGHSPRPKLEYVRGHSGDAGNVEADRLARNGAKLPQPDFYEEYY</sequence>
<comment type="catalytic activity">
    <reaction evidence="1">
        <text>Endonucleolytic cleavage to 5'-phosphomonoester.</text>
        <dbReference type="EC" id="3.1.26.4"/>
    </reaction>
</comment>
<dbReference type="InterPro" id="IPR050092">
    <property type="entry name" value="RNase_H"/>
</dbReference>
<dbReference type="PANTHER" id="PTHR10642:SF26">
    <property type="entry name" value="RIBONUCLEASE H1"/>
    <property type="match status" value="1"/>
</dbReference>
<evidence type="ECO:0000256" key="2">
    <source>
        <dbReference type="ARBA" id="ARBA00005300"/>
    </source>
</evidence>
<name>A0A5C3EA53_9BASI</name>
<dbReference type="InterPro" id="IPR036397">
    <property type="entry name" value="RNaseH_sf"/>
</dbReference>
<keyword evidence="6" id="KW-0255">Endonuclease</keyword>
<keyword evidence="7" id="KW-0378">Hydrolase</keyword>
<gene>
    <name evidence="10" type="ORF">UTRI_02333</name>
</gene>
<evidence type="ECO:0000256" key="1">
    <source>
        <dbReference type="ARBA" id="ARBA00000077"/>
    </source>
</evidence>
<dbReference type="GO" id="GO:0004523">
    <property type="term" value="F:RNA-DNA hybrid ribonuclease activity"/>
    <property type="evidence" value="ECO:0007669"/>
    <property type="project" value="UniProtKB-EC"/>
</dbReference>
<dbReference type="PANTHER" id="PTHR10642">
    <property type="entry name" value="RIBONUCLEASE H1"/>
    <property type="match status" value="1"/>
</dbReference>
<dbReference type="SUPFAM" id="SSF53098">
    <property type="entry name" value="Ribonuclease H-like"/>
    <property type="match status" value="1"/>
</dbReference>
<feature type="compositionally biased region" description="Basic and acidic residues" evidence="8">
    <location>
        <begin position="139"/>
        <end position="148"/>
    </location>
</feature>
<dbReference type="EC" id="3.1.26.4" evidence="3"/>
<proteinExistence type="inferred from homology"/>
<dbReference type="InterPro" id="IPR002156">
    <property type="entry name" value="RNaseH_domain"/>
</dbReference>
<dbReference type="InterPro" id="IPR012337">
    <property type="entry name" value="RNaseH-like_sf"/>
</dbReference>
<protein>
    <recommendedName>
        <fullName evidence="3">ribonuclease H</fullName>
        <ecNumber evidence="3">3.1.26.4</ecNumber>
    </recommendedName>
</protein>
<reference evidence="10 11" key="1">
    <citation type="submission" date="2018-03" db="EMBL/GenBank/DDBJ databases">
        <authorList>
            <person name="Guldener U."/>
        </authorList>
    </citation>
    <scope>NUCLEOTIDE SEQUENCE [LARGE SCALE GENOMIC DNA]</scope>
    <source>
        <strain evidence="10 11">NBRC100155</strain>
    </source>
</reference>
<evidence type="ECO:0000256" key="3">
    <source>
        <dbReference type="ARBA" id="ARBA00012180"/>
    </source>
</evidence>
<comment type="similarity">
    <text evidence="2">Belongs to the RNase H family.</text>
</comment>
<dbReference type="GO" id="GO:0043137">
    <property type="term" value="P:DNA replication, removal of RNA primer"/>
    <property type="evidence" value="ECO:0007669"/>
    <property type="project" value="TreeGrafter"/>
</dbReference>
<dbReference type="PROSITE" id="PS50879">
    <property type="entry name" value="RNASE_H_1"/>
    <property type="match status" value="1"/>
</dbReference>
<keyword evidence="4" id="KW-0540">Nuclease</keyword>
<dbReference type="GO" id="GO:0003676">
    <property type="term" value="F:nucleic acid binding"/>
    <property type="evidence" value="ECO:0007669"/>
    <property type="project" value="InterPro"/>
</dbReference>
<keyword evidence="11" id="KW-1185">Reference proteome</keyword>
<evidence type="ECO:0000256" key="4">
    <source>
        <dbReference type="ARBA" id="ARBA00022722"/>
    </source>
</evidence>
<dbReference type="CDD" id="cd09280">
    <property type="entry name" value="RNase_HI_eukaryote_like"/>
    <property type="match status" value="1"/>
</dbReference>
<evidence type="ECO:0000313" key="11">
    <source>
        <dbReference type="Proteomes" id="UP000324022"/>
    </source>
</evidence>
<dbReference type="OrthoDB" id="245563at2759"/>